<dbReference type="Gene3D" id="3.40.50.150">
    <property type="entry name" value="Vaccinia Virus protein VP39"/>
    <property type="match status" value="1"/>
</dbReference>
<protein>
    <submittedName>
        <fullName evidence="2">Class I SAM-dependent methyltransferase</fullName>
        <ecNumber evidence="2">2.1.1.-</ecNumber>
    </submittedName>
</protein>
<dbReference type="EC" id="2.1.1.-" evidence="2"/>
<accession>A0ABU3NQG6</accession>
<evidence type="ECO:0000313" key="2">
    <source>
        <dbReference type="EMBL" id="MDT8899078.1"/>
    </source>
</evidence>
<dbReference type="SUPFAM" id="SSF53335">
    <property type="entry name" value="S-adenosyl-L-methionine-dependent methyltransferases"/>
    <property type="match status" value="1"/>
</dbReference>
<gene>
    <name evidence="2" type="ORF">QYE77_12465</name>
</gene>
<evidence type="ECO:0000259" key="1">
    <source>
        <dbReference type="Pfam" id="PF08241"/>
    </source>
</evidence>
<keyword evidence="3" id="KW-1185">Reference proteome</keyword>
<dbReference type="EMBL" id="JAUHMF010000002">
    <property type="protein sequence ID" value="MDT8899078.1"/>
    <property type="molecule type" value="Genomic_DNA"/>
</dbReference>
<comment type="caution">
    <text evidence="2">The sequence shown here is derived from an EMBL/GenBank/DDBJ whole genome shotgun (WGS) entry which is preliminary data.</text>
</comment>
<keyword evidence="2" id="KW-0808">Transferase</keyword>
<name>A0ABU3NQG6_9CHLR</name>
<dbReference type="Pfam" id="PF08241">
    <property type="entry name" value="Methyltransf_11"/>
    <property type="match status" value="1"/>
</dbReference>
<keyword evidence="2" id="KW-0489">Methyltransferase</keyword>
<evidence type="ECO:0000313" key="3">
    <source>
        <dbReference type="Proteomes" id="UP001254165"/>
    </source>
</evidence>
<dbReference type="InterPro" id="IPR013216">
    <property type="entry name" value="Methyltransf_11"/>
</dbReference>
<reference evidence="2 3" key="1">
    <citation type="submission" date="2023-07" db="EMBL/GenBank/DDBJ databases">
        <title>Novel species of Thermanaerothrix with wide hydrolytic capabilities.</title>
        <authorList>
            <person name="Zayulina K.S."/>
            <person name="Podosokorskaya O.A."/>
            <person name="Elcheninov A.G."/>
        </authorList>
    </citation>
    <scope>NUCLEOTIDE SEQUENCE [LARGE SCALE GENOMIC DNA]</scope>
    <source>
        <strain evidence="2 3">4228-RoL</strain>
    </source>
</reference>
<sequence length="285" mass="32769">MSGPGSVKQQVQQFYDQVGWQQVAEGVYQNMRYEDLRPVSEEYRHRCHLRVGRYLAPQGRFLLDAGSGPVQYPEYLTYSHGYTYRVCADLSLVALKEARARLGSHGLYVVADVANLPFRSEVFEGAVSLHTFHHLPLEEQEQAYHELYRVLKPGATGVVVNGWTDSPIMRRFEPLLRLMERIKARWGRSPAPSHAQNNMKAAVPSPSGTFVEKMTPAWLKARIGAHIPLEIRVWRSVSVRFLRAMIHEGLLGRVWLRLIFALEERFPHYFGENGQYPMIILRKPQ</sequence>
<dbReference type="GO" id="GO:0032259">
    <property type="term" value="P:methylation"/>
    <property type="evidence" value="ECO:0007669"/>
    <property type="project" value="UniProtKB-KW"/>
</dbReference>
<dbReference type="Proteomes" id="UP001254165">
    <property type="component" value="Unassembled WGS sequence"/>
</dbReference>
<proteinExistence type="predicted"/>
<dbReference type="GO" id="GO:0008168">
    <property type="term" value="F:methyltransferase activity"/>
    <property type="evidence" value="ECO:0007669"/>
    <property type="project" value="UniProtKB-KW"/>
</dbReference>
<feature type="domain" description="Methyltransferase type 11" evidence="1">
    <location>
        <begin position="63"/>
        <end position="156"/>
    </location>
</feature>
<organism evidence="2 3">
    <name type="scientific">Thermanaerothrix solaris</name>
    <dbReference type="NCBI Taxonomy" id="3058434"/>
    <lineage>
        <taxon>Bacteria</taxon>
        <taxon>Bacillati</taxon>
        <taxon>Chloroflexota</taxon>
        <taxon>Anaerolineae</taxon>
        <taxon>Anaerolineales</taxon>
        <taxon>Anaerolineaceae</taxon>
        <taxon>Thermanaerothrix</taxon>
    </lineage>
</organism>
<dbReference type="InterPro" id="IPR029063">
    <property type="entry name" value="SAM-dependent_MTases_sf"/>
</dbReference>
<dbReference type="RefSeq" id="WP_315625760.1">
    <property type="nucleotide sequence ID" value="NZ_JAUHMF010000002.1"/>
</dbReference>